<evidence type="ECO:0000256" key="2">
    <source>
        <dbReference type="ARBA" id="ARBA00022448"/>
    </source>
</evidence>
<reference evidence="9 10" key="1">
    <citation type="submission" date="2024-02" db="EMBL/GenBank/DDBJ databases">
        <title>A nitrogen-fixing paenibacillus bacterium.</title>
        <authorList>
            <person name="Zhang W.L."/>
            <person name="Chen S.F."/>
        </authorList>
    </citation>
    <scope>NUCLEOTIDE SEQUENCE [LARGE SCALE GENOMIC DNA]</scope>
    <source>
        <strain evidence="9 10">M1</strain>
    </source>
</reference>
<feature type="transmembrane region" description="Helical" evidence="7">
    <location>
        <begin position="176"/>
        <end position="200"/>
    </location>
</feature>
<dbReference type="CDD" id="cd06261">
    <property type="entry name" value="TM_PBP2"/>
    <property type="match status" value="1"/>
</dbReference>
<accession>A0ABU7VVJ8</accession>
<dbReference type="SUPFAM" id="SSF161098">
    <property type="entry name" value="MetI-like"/>
    <property type="match status" value="1"/>
</dbReference>
<name>A0ABU7VVJ8_9BACL</name>
<comment type="subcellular location">
    <subcellularLocation>
        <location evidence="1 7">Cell membrane</location>
        <topology evidence="1 7">Multi-pass membrane protein</topology>
    </subcellularLocation>
</comment>
<sequence>MAATRLAQNEKPLYKKKRGWKKSDGWLPYVLIAPTFFLIVGVMVFPIFRVFDLSFQSYDFTRLKEAGYIGLENFRNIFFHDKLFPGTVGITVKWVVLEVVLQLVLGLIVALLLNETFKLRGLVRSLVLVPWAVSGVLTTMLWSLMYNQHIGVINDLLKRLGIIHENIAWLANTHTVFGSVVIAELWRGIPFFAITLLAALQSIPREVYESCEVDGAGKARKLFYITLPYLKETIVFTTLLRAIWEFNSIDMIFTMTNGGPMDMTTTLPIYMMKTSILEGNYGYGSAIGVVTFLFLMIFVILYLWLNKAGGMQDE</sequence>
<dbReference type="InterPro" id="IPR035906">
    <property type="entry name" value="MetI-like_sf"/>
</dbReference>
<evidence type="ECO:0000256" key="3">
    <source>
        <dbReference type="ARBA" id="ARBA00022475"/>
    </source>
</evidence>
<keyword evidence="5 7" id="KW-1133">Transmembrane helix</keyword>
<dbReference type="Pfam" id="PF00528">
    <property type="entry name" value="BPD_transp_1"/>
    <property type="match status" value="1"/>
</dbReference>
<dbReference type="PANTHER" id="PTHR43005:SF2">
    <property type="entry name" value="INTEGRAL MEMBRANE SUGAR TRANSPORT PROTEIN"/>
    <property type="match status" value="1"/>
</dbReference>
<evidence type="ECO:0000313" key="9">
    <source>
        <dbReference type="EMBL" id="MEF2967736.1"/>
    </source>
</evidence>
<evidence type="ECO:0000256" key="7">
    <source>
        <dbReference type="RuleBase" id="RU363032"/>
    </source>
</evidence>
<evidence type="ECO:0000313" key="10">
    <source>
        <dbReference type="Proteomes" id="UP001306950"/>
    </source>
</evidence>
<evidence type="ECO:0000259" key="8">
    <source>
        <dbReference type="PROSITE" id="PS50928"/>
    </source>
</evidence>
<evidence type="ECO:0000256" key="6">
    <source>
        <dbReference type="ARBA" id="ARBA00023136"/>
    </source>
</evidence>
<protein>
    <submittedName>
        <fullName evidence="9">Sugar ABC transporter permease</fullName>
    </submittedName>
</protein>
<organism evidence="9 10">
    <name type="scientific">Paenibacillus haidiansis</name>
    <dbReference type="NCBI Taxonomy" id="1574488"/>
    <lineage>
        <taxon>Bacteria</taxon>
        <taxon>Bacillati</taxon>
        <taxon>Bacillota</taxon>
        <taxon>Bacilli</taxon>
        <taxon>Bacillales</taxon>
        <taxon>Paenibacillaceae</taxon>
        <taxon>Paenibacillus</taxon>
    </lineage>
</organism>
<dbReference type="PROSITE" id="PS50928">
    <property type="entry name" value="ABC_TM1"/>
    <property type="match status" value="1"/>
</dbReference>
<feature type="transmembrane region" description="Helical" evidence="7">
    <location>
        <begin position="26"/>
        <end position="48"/>
    </location>
</feature>
<dbReference type="Gene3D" id="1.10.3720.10">
    <property type="entry name" value="MetI-like"/>
    <property type="match status" value="1"/>
</dbReference>
<dbReference type="EMBL" id="JAZHPZ010000010">
    <property type="protein sequence ID" value="MEF2967736.1"/>
    <property type="molecule type" value="Genomic_DNA"/>
</dbReference>
<proteinExistence type="inferred from homology"/>
<feature type="transmembrane region" description="Helical" evidence="7">
    <location>
        <begin position="125"/>
        <end position="145"/>
    </location>
</feature>
<dbReference type="PANTHER" id="PTHR43005">
    <property type="entry name" value="BLR7065 PROTEIN"/>
    <property type="match status" value="1"/>
</dbReference>
<dbReference type="Proteomes" id="UP001306950">
    <property type="component" value="Unassembled WGS sequence"/>
</dbReference>
<dbReference type="RefSeq" id="WP_331847954.1">
    <property type="nucleotide sequence ID" value="NZ_JAZHPZ010000010.1"/>
</dbReference>
<evidence type="ECO:0000256" key="4">
    <source>
        <dbReference type="ARBA" id="ARBA00022692"/>
    </source>
</evidence>
<comment type="caution">
    <text evidence="9">The sequence shown here is derived from an EMBL/GenBank/DDBJ whole genome shotgun (WGS) entry which is preliminary data.</text>
</comment>
<keyword evidence="6 7" id="KW-0472">Membrane</keyword>
<feature type="transmembrane region" description="Helical" evidence="7">
    <location>
        <begin position="281"/>
        <end position="305"/>
    </location>
</feature>
<keyword evidence="10" id="KW-1185">Reference proteome</keyword>
<keyword evidence="3" id="KW-1003">Cell membrane</keyword>
<gene>
    <name evidence="9" type="ORF">V3851_18045</name>
</gene>
<evidence type="ECO:0000256" key="5">
    <source>
        <dbReference type="ARBA" id="ARBA00022989"/>
    </source>
</evidence>
<evidence type="ECO:0000256" key="1">
    <source>
        <dbReference type="ARBA" id="ARBA00004651"/>
    </source>
</evidence>
<keyword evidence="2 7" id="KW-0813">Transport</keyword>
<feature type="transmembrane region" description="Helical" evidence="7">
    <location>
        <begin position="94"/>
        <end position="113"/>
    </location>
</feature>
<feature type="domain" description="ABC transmembrane type-1" evidence="8">
    <location>
        <begin position="88"/>
        <end position="302"/>
    </location>
</feature>
<dbReference type="InterPro" id="IPR000515">
    <property type="entry name" value="MetI-like"/>
</dbReference>
<comment type="similarity">
    <text evidence="7">Belongs to the binding-protein-dependent transport system permease family.</text>
</comment>
<keyword evidence="4 7" id="KW-0812">Transmembrane</keyword>